<gene>
    <name evidence="1" type="ORF">HPB49_024045</name>
</gene>
<evidence type="ECO:0000313" key="2">
    <source>
        <dbReference type="Proteomes" id="UP000821865"/>
    </source>
</evidence>
<protein>
    <submittedName>
        <fullName evidence="1">Uncharacterized protein</fullName>
    </submittedName>
</protein>
<dbReference type="EMBL" id="CM023473">
    <property type="protein sequence ID" value="KAH7955022.1"/>
    <property type="molecule type" value="Genomic_DNA"/>
</dbReference>
<accession>A0ACB8D0V3</accession>
<keyword evidence="2" id="KW-1185">Reference proteome</keyword>
<name>A0ACB8D0V3_DERSI</name>
<organism evidence="1 2">
    <name type="scientific">Dermacentor silvarum</name>
    <name type="common">Tick</name>
    <dbReference type="NCBI Taxonomy" id="543639"/>
    <lineage>
        <taxon>Eukaryota</taxon>
        <taxon>Metazoa</taxon>
        <taxon>Ecdysozoa</taxon>
        <taxon>Arthropoda</taxon>
        <taxon>Chelicerata</taxon>
        <taxon>Arachnida</taxon>
        <taxon>Acari</taxon>
        <taxon>Parasitiformes</taxon>
        <taxon>Ixodida</taxon>
        <taxon>Ixodoidea</taxon>
        <taxon>Ixodidae</taxon>
        <taxon>Rhipicephalinae</taxon>
        <taxon>Dermacentor</taxon>
    </lineage>
</organism>
<comment type="caution">
    <text evidence="1">The sequence shown here is derived from an EMBL/GenBank/DDBJ whole genome shotgun (WGS) entry which is preliminary data.</text>
</comment>
<evidence type="ECO:0000313" key="1">
    <source>
        <dbReference type="EMBL" id="KAH7955022.1"/>
    </source>
</evidence>
<reference evidence="1" key="1">
    <citation type="submission" date="2020-05" db="EMBL/GenBank/DDBJ databases">
        <title>Large-scale comparative analyses of tick genomes elucidate their genetic diversity and vector capacities.</title>
        <authorList>
            <person name="Jia N."/>
            <person name="Wang J."/>
            <person name="Shi W."/>
            <person name="Du L."/>
            <person name="Sun Y."/>
            <person name="Zhan W."/>
            <person name="Jiang J."/>
            <person name="Wang Q."/>
            <person name="Zhang B."/>
            <person name="Ji P."/>
            <person name="Sakyi L.B."/>
            <person name="Cui X."/>
            <person name="Yuan T."/>
            <person name="Jiang B."/>
            <person name="Yang W."/>
            <person name="Lam T.T.-Y."/>
            <person name="Chang Q."/>
            <person name="Ding S."/>
            <person name="Wang X."/>
            <person name="Zhu J."/>
            <person name="Ruan X."/>
            <person name="Zhao L."/>
            <person name="Wei J."/>
            <person name="Que T."/>
            <person name="Du C."/>
            <person name="Cheng J."/>
            <person name="Dai P."/>
            <person name="Han X."/>
            <person name="Huang E."/>
            <person name="Gao Y."/>
            <person name="Liu J."/>
            <person name="Shao H."/>
            <person name="Ye R."/>
            <person name="Li L."/>
            <person name="Wei W."/>
            <person name="Wang X."/>
            <person name="Wang C."/>
            <person name="Yang T."/>
            <person name="Huo Q."/>
            <person name="Li W."/>
            <person name="Guo W."/>
            <person name="Chen H."/>
            <person name="Zhou L."/>
            <person name="Ni X."/>
            <person name="Tian J."/>
            <person name="Zhou Y."/>
            <person name="Sheng Y."/>
            <person name="Liu T."/>
            <person name="Pan Y."/>
            <person name="Xia L."/>
            <person name="Li J."/>
            <person name="Zhao F."/>
            <person name="Cao W."/>
        </authorList>
    </citation>
    <scope>NUCLEOTIDE SEQUENCE</scope>
    <source>
        <strain evidence="1">Dsil-2018</strain>
    </source>
</reference>
<sequence>MVRFPLHRTVGFPRSVPVLSWLFSAGRSKNLRREAHGKCTAVAFHRKVPTLVRARPHRFLRRRASPSPGAVPFLLLDPSPTGSALRANPFPKVTDPFCRLPLPTLVYRLEAVHLGDLLRMWVRSGTKITLPHSDFQGPTGAHRTAQEPHCSTEPPSLSRGEPIPGTRSPYREKKTLPGAPIGVSELVCVAALGPEGPISVAGSDDRFARQNRFGPPPEFPLASSCPGIVHHLSGANVCALAPPRRRVSAWDGPLLRPLSDPCAVRDRNAARERAFTFHCAIGASAGELPRSQRLLAGQPAATGPTRTAGDDKLAQRVLRSVSGGRHRSGLPTTGRSPWGLDGVTNLSYTARYNSREPSPKGRAGHLHSRTQSRTFPIDPRPSRRSTGGGKCAPRRPRLRASSRNSPPKGAVYPTPPAPRSSGD</sequence>
<proteinExistence type="predicted"/>
<dbReference type="Proteomes" id="UP000821865">
    <property type="component" value="Chromosome 4"/>
</dbReference>